<evidence type="ECO:0008006" key="3">
    <source>
        <dbReference type="Google" id="ProtNLM"/>
    </source>
</evidence>
<comment type="caution">
    <text evidence="1">The sequence shown here is derived from an EMBL/GenBank/DDBJ whole genome shotgun (WGS) entry which is preliminary data.</text>
</comment>
<dbReference type="EMBL" id="CAUJNA010003581">
    <property type="protein sequence ID" value="CAJ1405344.1"/>
    <property type="molecule type" value="Genomic_DNA"/>
</dbReference>
<reference evidence="1" key="1">
    <citation type="submission" date="2023-08" db="EMBL/GenBank/DDBJ databases">
        <authorList>
            <person name="Chen Y."/>
            <person name="Shah S."/>
            <person name="Dougan E. K."/>
            <person name="Thang M."/>
            <person name="Chan C."/>
        </authorList>
    </citation>
    <scope>NUCLEOTIDE SEQUENCE</scope>
</reference>
<organism evidence="1 2">
    <name type="scientific">Effrenium voratum</name>
    <dbReference type="NCBI Taxonomy" id="2562239"/>
    <lineage>
        <taxon>Eukaryota</taxon>
        <taxon>Sar</taxon>
        <taxon>Alveolata</taxon>
        <taxon>Dinophyceae</taxon>
        <taxon>Suessiales</taxon>
        <taxon>Symbiodiniaceae</taxon>
        <taxon>Effrenium</taxon>
    </lineage>
</organism>
<accession>A0AA36JGN2</accession>
<dbReference type="InterPro" id="IPR027417">
    <property type="entry name" value="P-loop_NTPase"/>
</dbReference>
<evidence type="ECO:0000313" key="1">
    <source>
        <dbReference type="EMBL" id="CAJ1405344.1"/>
    </source>
</evidence>
<name>A0AA36JGN2_9DINO</name>
<dbReference type="SUPFAM" id="SSF52540">
    <property type="entry name" value="P-loop containing nucleoside triphosphate hydrolases"/>
    <property type="match status" value="1"/>
</dbReference>
<gene>
    <name evidence="1" type="ORF">EVOR1521_LOCUS27581</name>
</gene>
<feature type="non-terminal residue" evidence="1">
    <location>
        <position position="1"/>
    </location>
</feature>
<feature type="non-terminal residue" evidence="1">
    <location>
        <position position="147"/>
    </location>
</feature>
<evidence type="ECO:0000313" key="2">
    <source>
        <dbReference type="Proteomes" id="UP001178507"/>
    </source>
</evidence>
<sequence>AAVQALERVRHRVCSSLAELQEVASQLAQLAAQGGPLPALLVIDSVAAVARNELGLEDKKAMMVKRQAALSTLAGLLKVLVSPPLRQGHAQSLNVVVTNQVMGDPSAGGSRVTLGHVWHHSVNWRLVLSHVPPGSGPRAVGFERYLL</sequence>
<dbReference type="Proteomes" id="UP001178507">
    <property type="component" value="Unassembled WGS sequence"/>
</dbReference>
<keyword evidence="2" id="KW-1185">Reference proteome</keyword>
<protein>
    <recommendedName>
        <fullName evidence="3">RA51D protein</fullName>
    </recommendedName>
</protein>
<dbReference type="Gene3D" id="3.40.50.300">
    <property type="entry name" value="P-loop containing nucleotide triphosphate hydrolases"/>
    <property type="match status" value="1"/>
</dbReference>
<proteinExistence type="predicted"/>
<dbReference type="AlphaFoldDB" id="A0AA36JGN2"/>